<dbReference type="RefSeq" id="WP_073359357.1">
    <property type="nucleotide sequence ID" value="NZ_FNTL01000004.1"/>
</dbReference>
<evidence type="ECO:0000259" key="1">
    <source>
        <dbReference type="Pfam" id="PF07883"/>
    </source>
</evidence>
<dbReference type="PANTHER" id="PTHR36156">
    <property type="entry name" value="SLR2101 PROTEIN"/>
    <property type="match status" value="1"/>
</dbReference>
<dbReference type="PANTHER" id="PTHR36156:SF2">
    <property type="entry name" value="CUPIN TYPE-2 DOMAIN-CONTAINING PROTEIN"/>
    <property type="match status" value="1"/>
</dbReference>
<dbReference type="AlphaFoldDB" id="A0A1H5H8C9"/>
<dbReference type="InterPro" id="IPR013096">
    <property type="entry name" value="Cupin_2"/>
</dbReference>
<dbReference type="OrthoDB" id="713485at2"/>
<dbReference type="InterPro" id="IPR011051">
    <property type="entry name" value="RmlC_Cupin_sf"/>
</dbReference>
<dbReference type="SUPFAM" id="SSF51182">
    <property type="entry name" value="RmlC-like cupins"/>
    <property type="match status" value="1"/>
</dbReference>
<gene>
    <name evidence="2" type="ORF">SAMN04490220_7107</name>
</gene>
<reference evidence="3" key="1">
    <citation type="submission" date="2016-10" db="EMBL/GenBank/DDBJ databases">
        <authorList>
            <person name="Varghese N."/>
        </authorList>
    </citation>
    <scope>NUCLEOTIDE SEQUENCE [LARGE SCALE GENOMIC DNA]</scope>
    <source>
        <strain evidence="3">DSM 44719</strain>
    </source>
</reference>
<feature type="domain" description="Cupin type-2" evidence="1">
    <location>
        <begin position="112"/>
        <end position="166"/>
    </location>
</feature>
<dbReference type="Pfam" id="PF07883">
    <property type="entry name" value="Cupin_2"/>
    <property type="match status" value="1"/>
</dbReference>
<sequence length="173" mass="18258">MSSSDELVGRCVVTGIEDGRSTIISDGPGATRFVTPMFGAVDLWQVDALPAAVGSESTLGETIVLDPPAGGLVVRMLRFPPDAEWQGTDAFADAMGEVGAGDAHVDSDVPGMHVTDTVDVLTVVEGEIYVVLEETETLLRVGDSVVQRGTKHAWSNRSERPAVLVATMMSTTR</sequence>
<name>A0A1H5H8C9_RHOJO</name>
<dbReference type="InterPro" id="IPR014710">
    <property type="entry name" value="RmlC-like_jellyroll"/>
</dbReference>
<dbReference type="Gene3D" id="2.60.120.10">
    <property type="entry name" value="Jelly Rolls"/>
    <property type="match status" value="1"/>
</dbReference>
<dbReference type="EMBL" id="FNTL01000004">
    <property type="protein sequence ID" value="SEE24170.1"/>
    <property type="molecule type" value="Genomic_DNA"/>
</dbReference>
<dbReference type="Proteomes" id="UP000183407">
    <property type="component" value="Unassembled WGS sequence"/>
</dbReference>
<evidence type="ECO:0000313" key="3">
    <source>
        <dbReference type="Proteomes" id="UP000183407"/>
    </source>
</evidence>
<dbReference type="InterPro" id="IPR047142">
    <property type="entry name" value="OryJ/VirC-like"/>
</dbReference>
<evidence type="ECO:0000313" key="2">
    <source>
        <dbReference type="EMBL" id="SEE24170.1"/>
    </source>
</evidence>
<dbReference type="CDD" id="cd02231">
    <property type="entry name" value="cupin_BLL6423-like"/>
    <property type="match status" value="1"/>
</dbReference>
<organism evidence="2 3">
    <name type="scientific">Rhodococcus jostii</name>
    <dbReference type="NCBI Taxonomy" id="132919"/>
    <lineage>
        <taxon>Bacteria</taxon>
        <taxon>Bacillati</taxon>
        <taxon>Actinomycetota</taxon>
        <taxon>Actinomycetes</taxon>
        <taxon>Mycobacteriales</taxon>
        <taxon>Nocardiaceae</taxon>
        <taxon>Rhodococcus</taxon>
    </lineage>
</organism>
<protein>
    <submittedName>
        <fullName evidence="2">Cupin domain-containing protein</fullName>
    </submittedName>
</protein>
<accession>A0A1H5H8C9</accession>
<proteinExistence type="predicted"/>